<gene>
    <name evidence="1" type="ORF">CLIB1444_05S02410</name>
</gene>
<protein>
    <submittedName>
        <fullName evidence="1">tRNA-dihydrouridine(16/17) synthase [NAD(P)(+)]</fullName>
    </submittedName>
</protein>
<dbReference type="Proteomes" id="UP001152531">
    <property type="component" value="Unassembled WGS sequence"/>
</dbReference>
<dbReference type="EMBL" id="CALSDN010000005">
    <property type="protein sequence ID" value="CAH6721047.1"/>
    <property type="molecule type" value="Genomic_DNA"/>
</dbReference>
<organism evidence="1 2">
    <name type="scientific">[Candida] jaroonii</name>
    <dbReference type="NCBI Taxonomy" id="467808"/>
    <lineage>
        <taxon>Eukaryota</taxon>
        <taxon>Fungi</taxon>
        <taxon>Dikarya</taxon>
        <taxon>Ascomycota</taxon>
        <taxon>Saccharomycotina</taxon>
        <taxon>Pichiomycetes</taxon>
        <taxon>Debaryomycetaceae</taxon>
        <taxon>Yamadazyma</taxon>
    </lineage>
</organism>
<comment type="caution">
    <text evidence="1">The sequence shown here is derived from an EMBL/GenBank/DDBJ whole genome shotgun (WGS) entry which is preliminary data.</text>
</comment>
<proteinExistence type="predicted"/>
<reference evidence="1" key="1">
    <citation type="submission" date="2022-06" db="EMBL/GenBank/DDBJ databases">
        <authorList>
            <person name="Legras J.-L."/>
            <person name="Devillers H."/>
            <person name="Grondin C."/>
        </authorList>
    </citation>
    <scope>NUCLEOTIDE SEQUENCE</scope>
    <source>
        <strain evidence="1">CLIB 1444</strain>
    </source>
</reference>
<accession>A0ACA9Y9C9</accession>
<sequence>MTVTAASVKDTVQGTMKDIINEASTKLPLKDSTKLQGRELYKSIGSPKTIVAPMVDQSELAWRILSRRYGADLCYSPMYHARLFATEKAYRDRMISELDGDPTIDRPLVIQFCANDPEHLLQAAKLVEDKCDAVDLNLGCPQGIARKGHYGSFLMEDWDLVHKLINNLHKNLSIPVTTKIRVYDDWEKSVDYAKMVIDAGAQMLTVHGRTRDMKGQATGLANWEILKHIRERVGDQVFFANGNIIYPDDIERCFNTIDCDAVMSAEGNLYNPGTLWTKDNDINKQFPRVDTLLREYFEIVRSIKSEASRHCMKAHFFKILHEFLNHNTDLRPLIGRTSVNSDWKEWDDIVKEIESRVEKIYQDEDIEEKDIVTVGGLESWGGKYREVPYWRCQPYFRRVDGEKQNTRVLKIAASDKLSVPTNDSNSTNKKRKGEDAELISKRSK</sequence>
<name>A0ACA9Y9C9_9ASCO</name>
<evidence type="ECO:0000313" key="2">
    <source>
        <dbReference type="Proteomes" id="UP001152531"/>
    </source>
</evidence>
<keyword evidence="2" id="KW-1185">Reference proteome</keyword>
<evidence type="ECO:0000313" key="1">
    <source>
        <dbReference type="EMBL" id="CAH6721047.1"/>
    </source>
</evidence>